<dbReference type="RefSeq" id="WP_095640461.1">
    <property type="nucleotide sequence ID" value="NZ_NSJZ01000009.1"/>
</dbReference>
<dbReference type="Pfam" id="PF00201">
    <property type="entry name" value="UDPGT"/>
    <property type="match status" value="1"/>
</dbReference>
<feature type="signal peptide" evidence="1">
    <location>
        <begin position="1"/>
        <end position="19"/>
    </location>
</feature>
<organism evidence="2 3">
    <name type="scientific">Paracoccus salipaludis</name>
    <dbReference type="NCBI Taxonomy" id="2032623"/>
    <lineage>
        <taxon>Bacteria</taxon>
        <taxon>Pseudomonadati</taxon>
        <taxon>Pseudomonadota</taxon>
        <taxon>Alphaproteobacteria</taxon>
        <taxon>Rhodobacterales</taxon>
        <taxon>Paracoccaceae</taxon>
        <taxon>Paracoccus</taxon>
    </lineage>
</organism>
<feature type="chain" id="PRO_5012155065" evidence="1">
    <location>
        <begin position="20"/>
        <end position="402"/>
    </location>
</feature>
<dbReference type="GO" id="GO:0008194">
    <property type="term" value="F:UDP-glycosyltransferase activity"/>
    <property type="evidence" value="ECO:0007669"/>
    <property type="project" value="InterPro"/>
</dbReference>
<dbReference type="PANTHER" id="PTHR48050:SF13">
    <property type="entry name" value="STEROL 3-BETA-GLUCOSYLTRANSFERASE UGT80A2"/>
    <property type="match status" value="1"/>
</dbReference>
<gene>
    <name evidence="2" type="ORF">CK240_11350</name>
</gene>
<dbReference type="EMBL" id="NSJZ01000009">
    <property type="protein sequence ID" value="PAU96861.1"/>
    <property type="molecule type" value="Genomic_DNA"/>
</dbReference>
<dbReference type="InterPro" id="IPR002213">
    <property type="entry name" value="UDP_glucos_trans"/>
</dbReference>
<dbReference type="GO" id="GO:0017000">
    <property type="term" value="P:antibiotic biosynthetic process"/>
    <property type="evidence" value="ECO:0007669"/>
    <property type="project" value="UniProtKB-ARBA"/>
</dbReference>
<keyword evidence="2" id="KW-0808">Transferase</keyword>
<evidence type="ECO:0000313" key="2">
    <source>
        <dbReference type="EMBL" id="PAU96861.1"/>
    </source>
</evidence>
<reference evidence="2 3" key="1">
    <citation type="submission" date="2017-09" db="EMBL/GenBank/DDBJ databases">
        <title>Paracoccus alkalisoli sp. nov., isolated from saline alkaline soil.</title>
        <authorList>
            <person name="Dong X."/>
            <person name="Zhang G."/>
        </authorList>
    </citation>
    <scope>NUCLEOTIDE SEQUENCE [LARGE SCALE GENOMIC DNA]</scope>
    <source>
        <strain evidence="2 3">WN007</strain>
    </source>
</reference>
<dbReference type="Gene3D" id="3.40.50.2000">
    <property type="entry name" value="Glycogen Phosphorylase B"/>
    <property type="match status" value="2"/>
</dbReference>
<evidence type="ECO:0000313" key="3">
    <source>
        <dbReference type="Proteomes" id="UP000218023"/>
    </source>
</evidence>
<comment type="caution">
    <text evidence="2">The sequence shown here is derived from an EMBL/GenBank/DDBJ whole genome shotgun (WGS) entry which is preliminary data.</text>
</comment>
<evidence type="ECO:0000256" key="1">
    <source>
        <dbReference type="SAM" id="SignalP"/>
    </source>
</evidence>
<keyword evidence="3" id="KW-1185">Reference proteome</keyword>
<dbReference type="OrthoDB" id="139086at2"/>
<proteinExistence type="predicted"/>
<keyword evidence="1" id="KW-0732">Signal</keyword>
<dbReference type="Proteomes" id="UP000218023">
    <property type="component" value="Unassembled WGS sequence"/>
</dbReference>
<dbReference type="InterPro" id="IPR050426">
    <property type="entry name" value="Glycosyltransferase_28"/>
</dbReference>
<sequence length="402" mass="41636">MARIAFCLPALSSHAAVHAALARALAARGHDCRMVGGEGLGPLAAREGIAFESLGTREPDLHNAGLLRTLAATAATTRAFVRQGPDALARLSPDLVVADQAEPGASLAAEAAGLPRATLASALPLDRDEAIPPPFVDWPWADGDEGRRRNRGGWRVADALMVLQSRALARGCRDHGLPMRRRLDDWISPDLDLRQMVPSLDFPHASGSGARAVGPLRDGGTGEFDIHTDGRPLVFASLGTLQGGRLALLAAIARAAEDLGVCLALAHCGGLTDAQAQALPGGAVVRDFFPQRAVLARAAACVTHAGLNTVLDCAAAQVPMVAIPLAFEQPATAARLAFHGAARVLSPRRATRATIREALGAVLSDPSYRAALAAPAAEIAVAGGVSRAADLIETRLVRRAAA</sequence>
<dbReference type="SUPFAM" id="SSF53756">
    <property type="entry name" value="UDP-Glycosyltransferase/glycogen phosphorylase"/>
    <property type="match status" value="1"/>
</dbReference>
<dbReference type="PANTHER" id="PTHR48050">
    <property type="entry name" value="STEROL 3-BETA-GLUCOSYLTRANSFERASE"/>
    <property type="match status" value="1"/>
</dbReference>
<dbReference type="CDD" id="cd03784">
    <property type="entry name" value="GT1_Gtf-like"/>
    <property type="match status" value="1"/>
</dbReference>
<protein>
    <submittedName>
        <fullName evidence="2">Zeaxanthin glucosyltransferase</fullName>
    </submittedName>
</protein>
<dbReference type="AlphaFoldDB" id="A0A2A2GH70"/>
<accession>A0A2A2GH70</accession>
<name>A0A2A2GH70_9RHOB</name>